<dbReference type="GO" id="GO:0016020">
    <property type="term" value="C:membrane"/>
    <property type="evidence" value="ECO:0007669"/>
    <property type="project" value="UniProtKB-SubCell"/>
</dbReference>
<dbReference type="EMBL" id="HG739175">
    <property type="protein sequence ID" value="CDP14729.1"/>
    <property type="molecule type" value="Genomic_DNA"/>
</dbReference>
<dbReference type="InterPro" id="IPR013525">
    <property type="entry name" value="ABC2_TM"/>
</dbReference>
<evidence type="ECO:0000256" key="6">
    <source>
        <dbReference type="SAM" id="Phobius"/>
    </source>
</evidence>
<keyword evidence="9" id="KW-1185">Reference proteome</keyword>
<protein>
    <recommendedName>
        <fullName evidence="7">ABC-2 type transporter transmembrane domain-containing protein</fullName>
    </recommendedName>
</protein>
<comment type="subcellular location">
    <subcellularLocation>
        <location evidence="1">Membrane</location>
        <topology evidence="1">Multi-pass membrane protein</topology>
    </subcellularLocation>
</comment>
<dbReference type="Proteomes" id="UP000295252">
    <property type="component" value="Chromosome VII"/>
</dbReference>
<evidence type="ECO:0000313" key="9">
    <source>
        <dbReference type="Proteomes" id="UP000295252"/>
    </source>
</evidence>
<dbReference type="PANTHER" id="PTHR48041:SF79">
    <property type="entry name" value="ABC TRANSPORTER G FAMILY MEMBER 5"/>
    <property type="match status" value="1"/>
</dbReference>
<dbReference type="PANTHER" id="PTHR48041">
    <property type="entry name" value="ABC TRANSPORTER G FAMILY MEMBER 28"/>
    <property type="match status" value="1"/>
</dbReference>
<evidence type="ECO:0000256" key="1">
    <source>
        <dbReference type="ARBA" id="ARBA00004141"/>
    </source>
</evidence>
<dbReference type="PhylomeDB" id="A0A068V2M5"/>
<dbReference type="STRING" id="49390.A0A068V2M5"/>
<dbReference type="GO" id="GO:0140359">
    <property type="term" value="F:ABC-type transporter activity"/>
    <property type="evidence" value="ECO:0007669"/>
    <property type="project" value="InterPro"/>
</dbReference>
<evidence type="ECO:0000259" key="7">
    <source>
        <dbReference type="Pfam" id="PF01061"/>
    </source>
</evidence>
<keyword evidence="2" id="KW-0813">Transport</keyword>
<reference evidence="9" key="1">
    <citation type="journal article" date="2014" name="Science">
        <title>The coffee genome provides insight into the convergent evolution of caffeine biosynthesis.</title>
        <authorList>
            <person name="Denoeud F."/>
            <person name="Carretero-Paulet L."/>
            <person name="Dereeper A."/>
            <person name="Droc G."/>
            <person name="Guyot R."/>
            <person name="Pietrella M."/>
            <person name="Zheng C."/>
            <person name="Alberti A."/>
            <person name="Anthony F."/>
            <person name="Aprea G."/>
            <person name="Aury J.M."/>
            <person name="Bento P."/>
            <person name="Bernard M."/>
            <person name="Bocs S."/>
            <person name="Campa C."/>
            <person name="Cenci A."/>
            <person name="Combes M.C."/>
            <person name="Crouzillat D."/>
            <person name="Da Silva C."/>
            <person name="Daddiego L."/>
            <person name="De Bellis F."/>
            <person name="Dussert S."/>
            <person name="Garsmeur O."/>
            <person name="Gayraud T."/>
            <person name="Guignon V."/>
            <person name="Jahn K."/>
            <person name="Jamilloux V."/>
            <person name="Joet T."/>
            <person name="Labadie K."/>
            <person name="Lan T."/>
            <person name="Leclercq J."/>
            <person name="Lepelley M."/>
            <person name="Leroy T."/>
            <person name="Li L.T."/>
            <person name="Librado P."/>
            <person name="Lopez L."/>
            <person name="Munoz A."/>
            <person name="Noel B."/>
            <person name="Pallavicini A."/>
            <person name="Perrotta G."/>
            <person name="Poncet V."/>
            <person name="Pot D."/>
            <person name="Priyono X."/>
            <person name="Rigoreau M."/>
            <person name="Rouard M."/>
            <person name="Rozas J."/>
            <person name="Tranchant-Dubreuil C."/>
            <person name="VanBuren R."/>
            <person name="Zhang Q."/>
            <person name="Andrade A.C."/>
            <person name="Argout X."/>
            <person name="Bertrand B."/>
            <person name="de Kochko A."/>
            <person name="Graziosi G."/>
            <person name="Henry R.J."/>
            <person name="Jayarama X."/>
            <person name="Ming R."/>
            <person name="Nagai C."/>
            <person name="Rounsley S."/>
            <person name="Sankoff D."/>
            <person name="Giuliano G."/>
            <person name="Albert V.A."/>
            <person name="Wincker P."/>
            <person name="Lashermes P."/>
        </authorList>
    </citation>
    <scope>NUCLEOTIDE SEQUENCE [LARGE SCALE GENOMIC DNA]</scope>
    <source>
        <strain evidence="9">cv. DH200-94</strain>
    </source>
</reference>
<dbReference type="Pfam" id="PF01061">
    <property type="entry name" value="ABC2_membrane"/>
    <property type="match status" value="1"/>
</dbReference>
<gene>
    <name evidence="8" type="ORF">GSCOC_T00042160001</name>
</gene>
<accession>A0A068V2M5</accession>
<evidence type="ECO:0000256" key="2">
    <source>
        <dbReference type="ARBA" id="ARBA00022448"/>
    </source>
</evidence>
<evidence type="ECO:0000256" key="3">
    <source>
        <dbReference type="ARBA" id="ARBA00022692"/>
    </source>
</evidence>
<evidence type="ECO:0000256" key="5">
    <source>
        <dbReference type="ARBA" id="ARBA00023136"/>
    </source>
</evidence>
<dbReference type="InterPro" id="IPR050352">
    <property type="entry name" value="ABCG_transporters"/>
</dbReference>
<evidence type="ECO:0000256" key="4">
    <source>
        <dbReference type="ARBA" id="ARBA00022989"/>
    </source>
</evidence>
<keyword evidence="4 6" id="KW-1133">Transmembrane helix</keyword>
<evidence type="ECO:0000313" key="8">
    <source>
        <dbReference type="EMBL" id="CDP14729.1"/>
    </source>
</evidence>
<dbReference type="Gramene" id="CDP14729">
    <property type="protein sequence ID" value="CDP14729"/>
    <property type="gene ID" value="GSCOC_T00042160001"/>
</dbReference>
<organism evidence="8 9">
    <name type="scientific">Coffea canephora</name>
    <name type="common">Robusta coffee</name>
    <dbReference type="NCBI Taxonomy" id="49390"/>
    <lineage>
        <taxon>Eukaryota</taxon>
        <taxon>Viridiplantae</taxon>
        <taxon>Streptophyta</taxon>
        <taxon>Embryophyta</taxon>
        <taxon>Tracheophyta</taxon>
        <taxon>Spermatophyta</taxon>
        <taxon>Magnoliopsida</taxon>
        <taxon>eudicotyledons</taxon>
        <taxon>Gunneridae</taxon>
        <taxon>Pentapetalae</taxon>
        <taxon>asterids</taxon>
        <taxon>lamiids</taxon>
        <taxon>Gentianales</taxon>
        <taxon>Rubiaceae</taxon>
        <taxon>Ixoroideae</taxon>
        <taxon>Gardenieae complex</taxon>
        <taxon>Bertiereae - Coffeeae clade</taxon>
        <taxon>Coffeeae</taxon>
        <taxon>Coffea</taxon>
    </lineage>
</organism>
<feature type="domain" description="ABC-2 type transporter transmembrane" evidence="7">
    <location>
        <begin position="74"/>
        <end position="160"/>
    </location>
</feature>
<feature type="transmembrane region" description="Helical" evidence="6">
    <location>
        <begin position="112"/>
        <end position="132"/>
    </location>
</feature>
<feature type="transmembrane region" description="Helical" evidence="6">
    <location>
        <begin position="148"/>
        <end position="167"/>
    </location>
</feature>
<sequence>MGVEANPTNIKARKMLECEHDHGDATRDDTIMMPVTNTTLATSDSVLDTSALHVIRTSILTNIQEKHLSYSNSAFILTFLLSFTTGALPIFLQESIILMRETSSGSYRISSYMICSVSLIILLHSFCNYLLFTTPLHWLVGLRRKIRWIPLFLNLVVMLAFIEGYRLRCYLTLWCRSCRTRS</sequence>
<keyword evidence="5 6" id="KW-0472">Membrane</keyword>
<feature type="transmembrane region" description="Helical" evidence="6">
    <location>
        <begin position="74"/>
        <end position="92"/>
    </location>
</feature>
<proteinExistence type="predicted"/>
<dbReference type="InParanoid" id="A0A068V2M5"/>
<keyword evidence="3 6" id="KW-0812">Transmembrane</keyword>
<dbReference type="AlphaFoldDB" id="A0A068V2M5"/>
<name>A0A068V2M5_COFCA</name>